<evidence type="ECO:0000256" key="8">
    <source>
        <dbReference type="ARBA" id="ARBA00023136"/>
    </source>
</evidence>
<keyword evidence="4 10" id="KW-0812">Transmembrane</keyword>
<comment type="subcellular location">
    <subcellularLocation>
        <location evidence="1">Cell membrane</location>
        <topology evidence="1">Multi-pass membrane protein</topology>
    </subcellularLocation>
</comment>
<comment type="caution">
    <text evidence="14">The sequence shown here is derived from an EMBL/GenBank/DDBJ whole genome shotgun (WGS) entry which is preliminary data.</text>
</comment>
<dbReference type="SUPFAM" id="SSF54631">
    <property type="entry name" value="CBS-domain pair"/>
    <property type="match status" value="1"/>
</dbReference>
<dbReference type="SMART" id="SM01091">
    <property type="entry name" value="CorC_HlyC"/>
    <property type="match status" value="1"/>
</dbReference>
<proteinExistence type="inferred from homology"/>
<keyword evidence="3" id="KW-1003">Cell membrane</keyword>
<keyword evidence="5" id="KW-0677">Repeat</keyword>
<evidence type="ECO:0000256" key="6">
    <source>
        <dbReference type="ARBA" id="ARBA00022989"/>
    </source>
</evidence>
<protein>
    <submittedName>
        <fullName evidence="14">DNA-binding protein</fullName>
    </submittedName>
</protein>
<keyword evidence="15" id="KW-1185">Reference proteome</keyword>
<feature type="domain" description="CBS" evidence="12">
    <location>
        <begin position="286"/>
        <end position="344"/>
    </location>
</feature>
<dbReference type="PANTHER" id="PTHR43099">
    <property type="entry name" value="UPF0053 PROTEIN YRKA"/>
    <property type="match status" value="1"/>
</dbReference>
<dbReference type="Pfam" id="PF01595">
    <property type="entry name" value="CNNM"/>
    <property type="match status" value="1"/>
</dbReference>
<evidence type="ECO:0000256" key="11">
    <source>
        <dbReference type="SAM" id="Phobius"/>
    </source>
</evidence>
<feature type="transmembrane region" description="Helical" evidence="11">
    <location>
        <begin position="106"/>
        <end position="126"/>
    </location>
</feature>
<dbReference type="Gene3D" id="3.10.580.10">
    <property type="entry name" value="CBS-domain"/>
    <property type="match status" value="1"/>
</dbReference>
<dbReference type="InterPro" id="IPR044751">
    <property type="entry name" value="Ion_transp-like_CBS"/>
</dbReference>
<dbReference type="RefSeq" id="WP_094474324.1">
    <property type="nucleotide sequence ID" value="NZ_NOXT01000117.1"/>
</dbReference>
<feature type="transmembrane region" description="Helical" evidence="11">
    <location>
        <begin position="67"/>
        <end position="86"/>
    </location>
</feature>
<dbReference type="InterPro" id="IPR016169">
    <property type="entry name" value="FAD-bd_PCMH_sub2"/>
</dbReference>
<feature type="domain" description="CNNM transmembrane" evidence="13">
    <location>
        <begin position="1"/>
        <end position="203"/>
    </location>
</feature>
<accession>A0A255YBB9</accession>
<dbReference type="GO" id="GO:0003677">
    <property type="term" value="F:DNA binding"/>
    <property type="evidence" value="ECO:0007669"/>
    <property type="project" value="UniProtKB-KW"/>
</dbReference>
<dbReference type="SUPFAM" id="SSF56176">
    <property type="entry name" value="FAD-binding/transporter-associated domain-like"/>
    <property type="match status" value="1"/>
</dbReference>
<evidence type="ECO:0000259" key="12">
    <source>
        <dbReference type="PROSITE" id="PS51371"/>
    </source>
</evidence>
<dbReference type="InterPro" id="IPR000644">
    <property type="entry name" value="CBS_dom"/>
</dbReference>
<evidence type="ECO:0000256" key="5">
    <source>
        <dbReference type="ARBA" id="ARBA00022737"/>
    </source>
</evidence>
<dbReference type="Proteomes" id="UP000216991">
    <property type="component" value="Unassembled WGS sequence"/>
</dbReference>
<reference evidence="14 15" key="1">
    <citation type="submission" date="2017-07" db="EMBL/GenBank/DDBJ databases">
        <title>Sandarakinorhabdus cyanobacteriorum sp. nov., a novel bacterium isolated from cyanobacterial aggregates in a eutrophic lake.</title>
        <authorList>
            <person name="Cai H."/>
        </authorList>
    </citation>
    <scope>NUCLEOTIDE SEQUENCE [LARGE SCALE GENOMIC DNA]</scope>
    <source>
        <strain evidence="14 15">TH057</strain>
    </source>
</reference>
<evidence type="ECO:0000313" key="15">
    <source>
        <dbReference type="Proteomes" id="UP000216991"/>
    </source>
</evidence>
<dbReference type="CDD" id="cd04590">
    <property type="entry name" value="CBS_pair_CorC_HlyC_assoc"/>
    <property type="match status" value="1"/>
</dbReference>
<evidence type="ECO:0000313" key="14">
    <source>
        <dbReference type="EMBL" id="OYQ26491.1"/>
    </source>
</evidence>
<organism evidence="14 15">
    <name type="scientific">Sandarakinorhabdus cyanobacteriorum</name>
    <dbReference type="NCBI Taxonomy" id="1981098"/>
    <lineage>
        <taxon>Bacteria</taxon>
        <taxon>Pseudomonadati</taxon>
        <taxon>Pseudomonadota</taxon>
        <taxon>Alphaproteobacteria</taxon>
        <taxon>Sphingomonadales</taxon>
        <taxon>Sphingosinicellaceae</taxon>
        <taxon>Sandarakinorhabdus</taxon>
    </lineage>
</organism>
<dbReference type="EMBL" id="NOXT01000117">
    <property type="protein sequence ID" value="OYQ26491.1"/>
    <property type="molecule type" value="Genomic_DNA"/>
</dbReference>
<dbReference type="GO" id="GO:0005886">
    <property type="term" value="C:plasma membrane"/>
    <property type="evidence" value="ECO:0007669"/>
    <property type="project" value="UniProtKB-SubCell"/>
</dbReference>
<dbReference type="OrthoDB" id="9805314at2"/>
<dbReference type="InterPro" id="IPR005170">
    <property type="entry name" value="Transptr-assoc_dom"/>
</dbReference>
<feature type="domain" description="CBS" evidence="12">
    <location>
        <begin position="222"/>
        <end position="281"/>
    </location>
</feature>
<evidence type="ECO:0000256" key="1">
    <source>
        <dbReference type="ARBA" id="ARBA00004651"/>
    </source>
</evidence>
<dbReference type="InterPro" id="IPR046342">
    <property type="entry name" value="CBS_dom_sf"/>
</dbReference>
<keyword evidence="7 9" id="KW-0129">CBS domain</keyword>
<dbReference type="Pfam" id="PF00571">
    <property type="entry name" value="CBS"/>
    <property type="match status" value="1"/>
</dbReference>
<keyword evidence="14" id="KW-0238">DNA-binding</keyword>
<evidence type="ECO:0000256" key="2">
    <source>
        <dbReference type="ARBA" id="ARBA00006446"/>
    </source>
</evidence>
<dbReference type="GO" id="GO:0050660">
    <property type="term" value="F:flavin adenine dinucleotide binding"/>
    <property type="evidence" value="ECO:0007669"/>
    <property type="project" value="InterPro"/>
</dbReference>
<evidence type="ECO:0000256" key="10">
    <source>
        <dbReference type="PROSITE-ProRule" id="PRU01193"/>
    </source>
</evidence>
<dbReference type="AlphaFoldDB" id="A0A255YBB9"/>
<dbReference type="Pfam" id="PF03471">
    <property type="entry name" value="CorC_HlyC"/>
    <property type="match status" value="1"/>
</dbReference>
<dbReference type="InterPro" id="IPR036318">
    <property type="entry name" value="FAD-bd_PCMH-like_sf"/>
</dbReference>
<dbReference type="InterPro" id="IPR002550">
    <property type="entry name" value="CNNM"/>
</dbReference>
<feature type="transmembrane region" description="Helical" evidence="11">
    <location>
        <begin position="6"/>
        <end position="30"/>
    </location>
</feature>
<evidence type="ECO:0000256" key="3">
    <source>
        <dbReference type="ARBA" id="ARBA00022475"/>
    </source>
</evidence>
<dbReference type="PROSITE" id="PS51371">
    <property type="entry name" value="CBS"/>
    <property type="match status" value="2"/>
</dbReference>
<dbReference type="InterPro" id="IPR051676">
    <property type="entry name" value="UPF0053_domain"/>
</dbReference>
<comment type="similarity">
    <text evidence="2">Belongs to the UPF0053 family. Hemolysin C subfamily.</text>
</comment>
<gene>
    <name evidence="14" type="ORF">CHU93_11865</name>
</gene>
<evidence type="ECO:0000256" key="4">
    <source>
        <dbReference type="ARBA" id="ARBA00022692"/>
    </source>
</evidence>
<evidence type="ECO:0000256" key="9">
    <source>
        <dbReference type="PROSITE-ProRule" id="PRU00703"/>
    </source>
</evidence>
<feature type="transmembrane region" description="Helical" evidence="11">
    <location>
        <begin position="138"/>
        <end position="160"/>
    </location>
</feature>
<dbReference type="PROSITE" id="PS51846">
    <property type="entry name" value="CNNM"/>
    <property type="match status" value="1"/>
</dbReference>
<dbReference type="Gene3D" id="3.30.465.10">
    <property type="match status" value="1"/>
</dbReference>
<keyword evidence="6 10" id="KW-1133">Transmembrane helix</keyword>
<sequence length="439" mass="46536">MAPFPWLDAGIIAGLILLNGFFAMSELAIVSARRPRLRGLADRGSSGAKAALALAEDPGKFLSGVQIGITLVGIINGAYSGATLALPVGDRLAALFGLPADAAEELGFAVVIVIATYLSLIVGELVPKQFALRSPEAIAARVAPIMAMFARATTPFVWLLDHSSRAVFRLLGQSRDADQSVTEEELRSVVADATSAGVIEAEESQMISGIMRLADRRVRGVMTPRGEIDWIDADATDADVRAQLATTPHSRLLVARGGVDEIIGVLQARDVVQALIEGRPLDLAALARPAPVLPDVLDAVDALTALRDADIPMALVHDEYGHFEGIVTPSDLLAAIAGVFRSDVDDANDPPAVERDDGSWLISGSLPADELADRLGLTLPDTGDYDTVAGLALEQLQHLPVTGERFALGDWQFEIIDMDGRKIDKLLASRRSDGPTILP</sequence>
<evidence type="ECO:0000259" key="13">
    <source>
        <dbReference type="PROSITE" id="PS51846"/>
    </source>
</evidence>
<dbReference type="PANTHER" id="PTHR43099:SF5">
    <property type="entry name" value="HLYC_CORC FAMILY TRANSPORTER"/>
    <property type="match status" value="1"/>
</dbReference>
<keyword evidence="8 10" id="KW-0472">Membrane</keyword>
<evidence type="ECO:0000256" key="7">
    <source>
        <dbReference type="ARBA" id="ARBA00023122"/>
    </source>
</evidence>
<name>A0A255YBB9_9SPHN</name>